<comment type="similarity">
    <text evidence="3">Belongs to the bacterial ribosomal protein bS16 family.</text>
</comment>
<protein>
    <recommendedName>
        <fullName evidence="3">Small ribosomal subunit protein bS16</fullName>
    </recommendedName>
</protein>
<dbReference type="Pfam" id="PF00886">
    <property type="entry name" value="Ribosomal_S16"/>
    <property type="match status" value="1"/>
</dbReference>
<feature type="region of interest" description="Disordered" evidence="4">
    <location>
        <begin position="82"/>
        <end position="108"/>
    </location>
</feature>
<accession>A0A346Y0V6</accession>
<dbReference type="EMBL" id="CP031165">
    <property type="protein sequence ID" value="AXV08103.1"/>
    <property type="molecule type" value="Genomic_DNA"/>
</dbReference>
<keyword evidence="1 3" id="KW-0689">Ribosomal protein</keyword>
<sequence>MAVRMRLRREGKKKQPFYRVVVADARSPRDGRYIEDIGYYQPLNDPSTIEINSERALYWLGNGVQPSDQVKQLLRVTGIWEEFKPGDPGRDRTAKIEERRKAAEDRDKKIAEAEAAAAKELADKAAAEEAERKAAEEAAAAEAAAEEAGETAEAAEGDEAAADAPAEDAPAEADAEAATSDDA</sequence>
<gene>
    <name evidence="3" type="primary">rpsP</name>
    <name evidence="5" type="ORF">DVS28_a3428</name>
</gene>
<dbReference type="PANTHER" id="PTHR12919:SF20">
    <property type="entry name" value="SMALL RIBOSOMAL SUBUNIT PROTEIN BS16M"/>
    <property type="match status" value="1"/>
</dbReference>
<feature type="compositionally biased region" description="Acidic residues" evidence="4">
    <location>
        <begin position="144"/>
        <end position="183"/>
    </location>
</feature>
<evidence type="ECO:0000313" key="6">
    <source>
        <dbReference type="Proteomes" id="UP000264006"/>
    </source>
</evidence>
<evidence type="ECO:0000256" key="4">
    <source>
        <dbReference type="SAM" id="MobiDB-lite"/>
    </source>
</evidence>
<dbReference type="NCBIfam" id="TIGR00002">
    <property type="entry name" value="S16"/>
    <property type="match status" value="1"/>
</dbReference>
<proteinExistence type="inferred from homology"/>
<evidence type="ECO:0000256" key="2">
    <source>
        <dbReference type="ARBA" id="ARBA00023274"/>
    </source>
</evidence>
<feature type="compositionally biased region" description="Basic and acidic residues" evidence="4">
    <location>
        <begin position="121"/>
        <end position="136"/>
    </location>
</feature>
<dbReference type="AlphaFoldDB" id="A0A346Y0V6"/>
<organism evidence="5 6">
    <name type="scientific">Euzebya pacifica</name>
    <dbReference type="NCBI Taxonomy" id="1608957"/>
    <lineage>
        <taxon>Bacteria</taxon>
        <taxon>Bacillati</taxon>
        <taxon>Actinomycetota</taxon>
        <taxon>Nitriliruptoria</taxon>
        <taxon>Euzebyales</taxon>
    </lineage>
</organism>
<keyword evidence="2 3" id="KW-0687">Ribonucleoprotein</keyword>
<evidence type="ECO:0000313" key="5">
    <source>
        <dbReference type="EMBL" id="AXV08103.1"/>
    </source>
</evidence>
<reference evidence="5 6" key="1">
    <citation type="submission" date="2018-09" db="EMBL/GenBank/DDBJ databases">
        <title>Complete genome sequence of Euzebya sp. DY32-46 isolated from seawater of Pacific Ocean.</title>
        <authorList>
            <person name="Xu L."/>
            <person name="Wu Y.-H."/>
            <person name="Xu X.-W."/>
        </authorList>
    </citation>
    <scope>NUCLEOTIDE SEQUENCE [LARGE SCALE GENOMIC DNA]</scope>
    <source>
        <strain evidence="5 6">DY32-46</strain>
    </source>
</reference>
<dbReference type="InterPro" id="IPR000307">
    <property type="entry name" value="Ribosomal_bS16"/>
</dbReference>
<dbReference type="RefSeq" id="WP_114592494.1">
    <property type="nucleotide sequence ID" value="NZ_CP031165.1"/>
</dbReference>
<dbReference type="GO" id="GO:0015935">
    <property type="term" value="C:small ribosomal subunit"/>
    <property type="evidence" value="ECO:0007669"/>
    <property type="project" value="TreeGrafter"/>
</dbReference>
<dbReference type="HAMAP" id="MF_00385">
    <property type="entry name" value="Ribosomal_bS16"/>
    <property type="match status" value="1"/>
</dbReference>
<dbReference type="GO" id="GO:0005737">
    <property type="term" value="C:cytoplasm"/>
    <property type="evidence" value="ECO:0007669"/>
    <property type="project" value="UniProtKB-ARBA"/>
</dbReference>
<dbReference type="Gene3D" id="3.30.1320.10">
    <property type="match status" value="1"/>
</dbReference>
<dbReference type="PANTHER" id="PTHR12919">
    <property type="entry name" value="30S RIBOSOMAL PROTEIN S16"/>
    <property type="match status" value="1"/>
</dbReference>
<name>A0A346Y0V6_9ACTN</name>
<dbReference type="Proteomes" id="UP000264006">
    <property type="component" value="Chromosome"/>
</dbReference>
<feature type="region of interest" description="Disordered" evidence="4">
    <location>
        <begin position="121"/>
        <end position="183"/>
    </location>
</feature>
<dbReference type="GO" id="GO:0003735">
    <property type="term" value="F:structural constituent of ribosome"/>
    <property type="evidence" value="ECO:0007669"/>
    <property type="project" value="InterPro"/>
</dbReference>
<evidence type="ECO:0000256" key="1">
    <source>
        <dbReference type="ARBA" id="ARBA00022980"/>
    </source>
</evidence>
<dbReference type="SUPFAM" id="SSF54565">
    <property type="entry name" value="Ribosomal protein S16"/>
    <property type="match status" value="1"/>
</dbReference>
<dbReference type="OrthoDB" id="9807878at2"/>
<keyword evidence="6" id="KW-1185">Reference proteome</keyword>
<dbReference type="KEGG" id="euz:DVS28_a3428"/>
<dbReference type="InterPro" id="IPR023803">
    <property type="entry name" value="Ribosomal_bS16_dom_sf"/>
</dbReference>
<dbReference type="GO" id="GO:0006412">
    <property type="term" value="P:translation"/>
    <property type="evidence" value="ECO:0007669"/>
    <property type="project" value="UniProtKB-UniRule"/>
</dbReference>
<evidence type="ECO:0000256" key="3">
    <source>
        <dbReference type="HAMAP-Rule" id="MF_00385"/>
    </source>
</evidence>